<dbReference type="SUPFAM" id="SSF52540">
    <property type="entry name" value="P-loop containing nucleoside triphosphate hydrolases"/>
    <property type="match status" value="1"/>
</dbReference>
<dbReference type="Pfam" id="PF13191">
    <property type="entry name" value="AAA_16"/>
    <property type="match status" value="1"/>
</dbReference>
<dbReference type="SMART" id="SM00421">
    <property type="entry name" value="HTH_LUXR"/>
    <property type="match status" value="1"/>
</dbReference>
<dbReference type="CDD" id="cd06170">
    <property type="entry name" value="LuxR_C_like"/>
    <property type="match status" value="1"/>
</dbReference>
<dbReference type="Pfam" id="PF00196">
    <property type="entry name" value="GerE"/>
    <property type="match status" value="1"/>
</dbReference>
<keyword evidence="5" id="KW-1185">Reference proteome</keyword>
<dbReference type="InterPro" id="IPR041664">
    <property type="entry name" value="AAA_16"/>
</dbReference>
<gene>
    <name evidence="4" type="ORF">JOE57_002443</name>
</gene>
<dbReference type="PROSITE" id="PS50043">
    <property type="entry name" value="HTH_LUXR_2"/>
    <property type="match status" value="1"/>
</dbReference>
<dbReference type="InterPro" id="IPR016032">
    <property type="entry name" value="Sig_transdc_resp-reg_C-effctor"/>
</dbReference>
<name>A0ABS2RM03_9ACTN</name>
<accession>A0ABS2RM03</accession>
<reference evidence="4 5" key="1">
    <citation type="submission" date="2021-01" db="EMBL/GenBank/DDBJ databases">
        <title>Sequencing the genomes of 1000 actinobacteria strains.</title>
        <authorList>
            <person name="Klenk H.-P."/>
        </authorList>
    </citation>
    <scope>NUCLEOTIDE SEQUENCE [LARGE SCALE GENOMIC DNA]</scope>
    <source>
        <strain evidence="4 5">DSM 18662</strain>
    </source>
</reference>
<dbReference type="PANTHER" id="PTHR16305">
    <property type="entry name" value="TESTICULAR SOLUBLE ADENYLYL CYCLASE"/>
    <property type="match status" value="1"/>
</dbReference>
<evidence type="ECO:0000256" key="1">
    <source>
        <dbReference type="ARBA" id="ARBA00022741"/>
    </source>
</evidence>
<evidence type="ECO:0000313" key="5">
    <source>
        <dbReference type="Proteomes" id="UP000704762"/>
    </source>
</evidence>
<dbReference type="SUPFAM" id="SSF46894">
    <property type="entry name" value="C-terminal effector domain of the bipartite response regulators"/>
    <property type="match status" value="1"/>
</dbReference>
<dbReference type="Gene3D" id="1.10.10.10">
    <property type="entry name" value="Winged helix-like DNA-binding domain superfamily/Winged helix DNA-binding domain"/>
    <property type="match status" value="1"/>
</dbReference>
<evidence type="ECO:0000313" key="4">
    <source>
        <dbReference type="EMBL" id="MBM7799522.1"/>
    </source>
</evidence>
<proteinExistence type="predicted"/>
<dbReference type="InterPro" id="IPR036388">
    <property type="entry name" value="WH-like_DNA-bd_sf"/>
</dbReference>
<dbReference type="InterPro" id="IPR027417">
    <property type="entry name" value="P-loop_NTPase"/>
</dbReference>
<keyword evidence="1" id="KW-0547">Nucleotide-binding</keyword>
<evidence type="ECO:0000256" key="2">
    <source>
        <dbReference type="ARBA" id="ARBA00022840"/>
    </source>
</evidence>
<dbReference type="Proteomes" id="UP000704762">
    <property type="component" value="Unassembled WGS sequence"/>
</dbReference>
<dbReference type="InterPro" id="IPR000792">
    <property type="entry name" value="Tscrpt_reg_LuxR_C"/>
</dbReference>
<evidence type="ECO:0000259" key="3">
    <source>
        <dbReference type="PROSITE" id="PS50043"/>
    </source>
</evidence>
<keyword evidence="4" id="KW-0238">DNA-binding</keyword>
<dbReference type="Gene3D" id="1.25.40.10">
    <property type="entry name" value="Tetratricopeptide repeat domain"/>
    <property type="match status" value="1"/>
</dbReference>
<dbReference type="InterPro" id="IPR011990">
    <property type="entry name" value="TPR-like_helical_dom_sf"/>
</dbReference>
<organism evidence="4 5">
    <name type="scientific">Microlunatus panaciterrae</name>
    <dbReference type="NCBI Taxonomy" id="400768"/>
    <lineage>
        <taxon>Bacteria</taxon>
        <taxon>Bacillati</taxon>
        <taxon>Actinomycetota</taxon>
        <taxon>Actinomycetes</taxon>
        <taxon>Propionibacteriales</taxon>
        <taxon>Propionibacteriaceae</taxon>
        <taxon>Microlunatus</taxon>
    </lineage>
</organism>
<protein>
    <submittedName>
        <fullName evidence="4">DNA-binding CsgD family transcriptional regulator</fullName>
    </submittedName>
</protein>
<dbReference type="PRINTS" id="PR00038">
    <property type="entry name" value="HTHLUXR"/>
</dbReference>
<comment type="caution">
    <text evidence="4">The sequence shown here is derived from an EMBL/GenBank/DDBJ whole genome shotgun (WGS) entry which is preliminary data.</text>
</comment>
<feature type="domain" description="HTH luxR-type" evidence="3">
    <location>
        <begin position="918"/>
        <end position="983"/>
    </location>
</feature>
<dbReference type="EMBL" id="JAFBCF010000001">
    <property type="protein sequence ID" value="MBM7799522.1"/>
    <property type="molecule type" value="Genomic_DNA"/>
</dbReference>
<dbReference type="GO" id="GO:0003677">
    <property type="term" value="F:DNA binding"/>
    <property type="evidence" value="ECO:0007669"/>
    <property type="project" value="UniProtKB-KW"/>
</dbReference>
<sequence length="986" mass="105372">MSMHDVAAVPLIGRAAELDQLARLAGVRPGPRPGVVLLSGDAGIGKTRLLTALTGMAREQGWLVSVGQCLDLAGSPLPYLPVIEAFGRLAERFPEAAETLGTSFPTLGRLLPSQHRLGDPLVATNSADRTELFETVHAALTRLSGDRPVLMVLEDLHWADQSSRDLLSFLFHRGFAGPVSLVVSYRSDDLHRRHPLRATAAQWSRLPNVEHLDLQPLRDPDVRALVRALHPAPLRAGDVQAVVERAEGNAFFAEELVAATALGSGQLPTDLAGLLLVRVDQLEEGARQVVRAASASGRRVAHDVLSGVVGLTATELDSALRTAVDSNVLVPTGEDGYAFRHALLGEAIYADLLPGERVRIHAAYVRSLQSPGIAATAAEIARHARAAHDRQTALSASICAGDDAAAMGGPDEALRHYEWALELLAEPAGSPIPQGGGPGDDGVDQVGLVVRASAAATMAGLPHTAIRLVQDRLSQLAPDAPASQRALLLTALATAALLSDLKVDALALTTEALRLVPPDPETELRCRLVCVHAQALADRHRDEEAVRWADEARAMAARLGLADVGAEVTTMLARLQQRTGDAAASKRALAQIIEESHTRSDPAELRALHHLGGIHLELGELTEALAVYSRGARRAIELGRPYAPYGFDSRVLAGLVAYLCGDWDAVQQLVEVTGGSPPVLVEANLSAVAMLVAAGRGDPAGLALLAEVRPWWTSDGMIAVFSGGAAIDLYGDTGDLDAALAVHDDVVANVETIWQQGEFQAKIRLSALMIGQFANHSDRQPASRRADLVRRAEILRAGALEAAEQGERRRPRGPESAAWLARLQAEMLRLRWLTGIGPWDEEDLVSAWRQAVAAFTTFPHVFERARSELRLAAVLRATGQSEPARQAVESVATVAERLRAAPLLAELDRLGGRRLERRQPAVDQLTGREREVLALVAEGWSNRQIGERLFISTKTASVHVSNILAKLAVGSRTEAAAVARRRGLLG</sequence>
<keyword evidence="2" id="KW-0067">ATP-binding</keyword>
<dbReference type="PANTHER" id="PTHR16305:SF35">
    <property type="entry name" value="TRANSCRIPTIONAL ACTIVATOR DOMAIN"/>
    <property type="match status" value="1"/>
</dbReference>
<dbReference type="SUPFAM" id="SSF48452">
    <property type="entry name" value="TPR-like"/>
    <property type="match status" value="1"/>
</dbReference>